<proteinExistence type="predicted"/>
<dbReference type="EMBL" id="CH473963">
    <property type="protein sequence ID" value="EDL99863.1"/>
    <property type="molecule type" value="Genomic_DNA"/>
</dbReference>
<protein>
    <submittedName>
        <fullName evidence="1">RCG35879</fullName>
    </submittedName>
</protein>
<sequence>MVMLVLVLSAPRSSPLFSQGPSYWPSFHHPCVERLLGEQECQAPHCSMQGNRLLCLCILEALASPLLLCPRRY</sequence>
<organism evidence="1 2">
    <name type="scientific">Rattus norvegicus</name>
    <name type="common">Rat</name>
    <dbReference type="NCBI Taxonomy" id="10116"/>
    <lineage>
        <taxon>Eukaryota</taxon>
        <taxon>Metazoa</taxon>
        <taxon>Chordata</taxon>
        <taxon>Craniata</taxon>
        <taxon>Vertebrata</taxon>
        <taxon>Euteleostomi</taxon>
        <taxon>Mammalia</taxon>
        <taxon>Eutheria</taxon>
        <taxon>Euarchontoglires</taxon>
        <taxon>Glires</taxon>
        <taxon>Rodentia</taxon>
        <taxon>Myomorpha</taxon>
        <taxon>Muroidea</taxon>
        <taxon>Muridae</taxon>
        <taxon>Murinae</taxon>
        <taxon>Rattus</taxon>
    </lineage>
</organism>
<reference evidence="2" key="1">
    <citation type="submission" date="2005-09" db="EMBL/GenBank/DDBJ databases">
        <authorList>
            <person name="Mural R.J."/>
            <person name="Li P.W."/>
            <person name="Adams M.D."/>
            <person name="Amanatides P.G."/>
            <person name="Baden-Tillson H."/>
            <person name="Barnstead M."/>
            <person name="Chin S.H."/>
            <person name="Dew I."/>
            <person name="Evans C.A."/>
            <person name="Ferriera S."/>
            <person name="Flanigan M."/>
            <person name="Fosler C."/>
            <person name="Glodek A."/>
            <person name="Gu Z."/>
            <person name="Holt R.A."/>
            <person name="Jennings D."/>
            <person name="Kraft C.L."/>
            <person name="Lu F."/>
            <person name="Nguyen T."/>
            <person name="Nusskern D.R."/>
            <person name="Pfannkoch C.M."/>
            <person name="Sitter C."/>
            <person name="Sutton G.G."/>
            <person name="Venter J.C."/>
            <person name="Wang Z."/>
            <person name="Woodage T."/>
            <person name="Zheng X.H."/>
            <person name="Zhong F."/>
        </authorList>
    </citation>
    <scope>NUCLEOTIDE SEQUENCE [LARGE SCALE GENOMIC DNA]</scope>
    <source>
        <strain>BN</strain>
        <strain evidence="2">Sprague-Dawley</strain>
    </source>
</reference>
<evidence type="ECO:0000313" key="1">
    <source>
        <dbReference type="EMBL" id="EDL99863.1"/>
    </source>
</evidence>
<accession>A6IJF0</accession>
<dbReference type="AlphaFoldDB" id="A6IJF0"/>
<name>A6IJF0_RAT</name>
<evidence type="ECO:0000313" key="2">
    <source>
        <dbReference type="Proteomes" id="UP000234681"/>
    </source>
</evidence>
<gene>
    <name evidence="1" type="ORF">rCG_35879</name>
</gene>
<dbReference type="Proteomes" id="UP000234681">
    <property type="component" value="Chromosome 14"/>
</dbReference>